<feature type="transmembrane region" description="Helical" evidence="1">
    <location>
        <begin position="329"/>
        <end position="352"/>
    </location>
</feature>
<feature type="transmembrane region" description="Helical" evidence="1">
    <location>
        <begin position="372"/>
        <end position="392"/>
    </location>
</feature>
<feature type="transmembrane region" description="Helical" evidence="1">
    <location>
        <begin position="404"/>
        <end position="430"/>
    </location>
</feature>
<comment type="caution">
    <text evidence="2">The sequence shown here is derived from an EMBL/GenBank/DDBJ whole genome shotgun (WGS) entry which is preliminary data.</text>
</comment>
<keyword evidence="1" id="KW-0812">Transmembrane</keyword>
<dbReference type="EMBL" id="BAABCJ010000001">
    <property type="protein sequence ID" value="GAA3692666.1"/>
    <property type="molecule type" value="Genomic_DNA"/>
</dbReference>
<organism evidence="2 3">
    <name type="scientific">Zhihengliuella alba</name>
    <dbReference type="NCBI Taxonomy" id="547018"/>
    <lineage>
        <taxon>Bacteria</taxon>
        <taxon>Bacillati</taxon>
        <taxon>Actinomycetota</taxon>
        <taxon>Actinomycetes</taxon>
        <taxon>Micrococcales</taxon>
        <taxon>Micrococcaceae</taxon>
        <taxon>Zhihengliuella</taxon>
    </lineage>
</organism>
<sequence length="525" mass="54123">MVAELIRLKGALLANGFRRSPWQLVGVILGALYGLFVAVMLIVGLFGLGGQDAELIGTVLVLAGGVATLLWAVIPVLAAGVDSTLDPARFAPFPIPSRDLAAGLLLTGFVGVPGAVTLILFVAQALAWRQWAPAAAAAVVAGALGALYCLALARLTTTAAHSLTASRRFREVGTILLFVPLVLLGPIIGGIESWISSAGLMDWLPQVAGVIGWTPLGVFAALPADAAAGAWAVLGLRFAAAVGYLAATIWLWAVLLRRSLERPAGSGKGGRAQAGLGPLGWFPATPWGAVAGRSLTYWFKDPRYAASIVVVPLIPIAFWYASSQAESPFMLYAASPLVAVMLGFAISADVSYDSTAFALHATTGLRGVHDRLGRVLACSVISVPLVVLLSFIPLAAGGDPVDVLAILGVSLGGLLSGLGVSSVASARWTYSVPLPGENPFKTPPGAGARVAVVQLATFAVATVALLPELGLLIAFFVTGNPLYAWLTLAVGLLLGGALLALGVRIGGRWFDARLPELMQAVTLNK</sequence>
<feature type="transmembrane region" description="Helical" evidence="1">
    <location>
        <begin position="203"/>
        <end position="222"/>
    </location>
</feature>
<accession>A0ABP7CL90</accession>
<feature type="transmembrane region" description="Helical" evidence="1">
    <location>
        <begin position="22"/>
        <end position="48"/>
    </location>
</feature>
<name>A0ABP7CL90_9MICC</name>
<feature type="transmembrane region" description="Helical" evidence="1">
    <location>
        <begin position="482"/>
        <end position="503"/>
    </location>
</feature>
<proteinExistence type="predicted"/>
<dbReference type="Proteomes" id="UP001501536">
    <property type="component" value="Unassembled WGS sequence"/>
</dbReference>
<dbReference type="RefSeq" id="WP_344878525.1">
    <property type="nucleotide sequence ID" value="NZ_BAABCJ010000001.1"/>
</dbReference>
<keyword evidence="3" id="KW-1185">Reference proteome</keyword>
<evidence type="ECO:0000313" key="2">
    <source>
        <dbReference type="EMBL" id="GAA3692666.1"/>
    </source>
</evidence>
<protein>
    <recommendedName>
        <fullName evidence="4">Transporter</fullName>
    </recommendedName>
</protein>
<evidence type="ECO:0008006" key="4">
    <source>
        <dbReference type="Google" id="ProtNLM"/>
    </source>
</evidence>
<feature type="transmembrane region" description="Helical" evidence="1">
    <location>
        <begin position="451"/>
        <end position="476"/>
    </location>
</feature>
<gene>
    <name evidence="2" type="ORF">GCM10022377_01380</name>
</gene>
<evidence type="ECO:0000313" key="3">
    <source>
        <dbReference type="Proteomes" id="UP001501536"/>
    </source>
</evidence>
<reference evidence="3" key="1">
    <citation type="journal article" date="2019" name="Int. J. Syst. Evol. Microbiol.">
        <title>The Global Catalogue of Microorganisms (GCM) 10K type strain sequencing project: providing services to taxonomists for standard genome sequencing and annotation.</title>
        <authorList>
            <consortium name="The Broad Institute Genomics Platform"/>
            <consortium name="The Broad Institute Genome Sequencing Center for Infectious Disease"/>
            <person name="Wu L."/>
            <person name="Ma J."/>
        </authorList>
    </citation>
    <scope>NUCLEOTIDE SEQUENCE [LARGE SCALE GENOMIC DNA]</scope>
    <source>
        <strain evidence="3">JCM 16961</strain>
    </source>
</reference>
<feature type="transmembrane region" description="Helical" evidence="1">
    <location>
        <begin position="55"/>
        <end position="80"/>
    </location>
</feature>
<feature type="transmembrane region" description="Helical" evidence="1">
    <location>
        <begin position="100"/>
        <end position="122"/>
    </location>
</feature>
<evidence type="ECO:0000256" key="1">
    <source>
        <dbReference type="SAM" id="Phobius"/>
    </source>
</evidence>
<feature type="transmembrane region" description="Helical" evidence="1">
    <location>
        <begin position="304"/>
        <end position="323"/>
    </location>
</feature>
<feature type="transmembrane region" description="Helical" evidence="1">
    <location>
        <begin position="134"/>
        <end position="153"/>
    </location>
</feature>
<keyword evidence="1" id="KW-1133">Transmembrane helix</keyword>
<feature type="transmembrane region" description="Helical" evidence="1">
    <location>
        <begin position="228"/>
        <end position="253"/>
    </location>
</feature>
<keyword evidence="1" id="KW-0472">Membrane</keyword>
<feature type="transmembrane region" description="Helical" evidence="1">
    <location>
        <begin position="173"/>
        <end position="191"/>
    </location>
</feature>